<feature type="transmembrane region" description="Helical" evidence="3">
    <location>
        <begin position="21"/>
        <end position="39"/>
    </location>
</feature>
<dbReference type="NCBIfam" id="TIGR03715">
    <property type="entry name" value="KxYKxGKxW"/>
    <property type="match status" value="1"/>
</dbReference>
<reference evidence="5 6" key="1">
    <citation type="journal article" date="2014" name="Genome Announc.">
        <title>The Genome of the Predominant Equine Lactobacillus Species, Lactobacillus equi, Is Reflective of Its Lifestyle Adaptations to an Herbivorous Host.</title>
        <authorList>
            <person name="O'Donnell M.M."/>
            <person name="Harris H.M."/>
            <person name="O'Toole P.W."/>
            <person name="Ross R.P."/>
        </authorList>
    </citation>
    <scope>NUCLEOTIDE SEQUENCE [LARGE SCALE GENOMIC DNA]</scope>
    <source>
        <strain evidence="5 6">DPC 6820</strain>
    </source>
</reference>
<dbReference type="AlphaFoldDB" id="V7HV08"/>
<dbReference type="Pfam" id="PF13354">
    <property type="entry name" value="Beta-lactamase2"/>
    <property type="match status" value="1"/>
</dbReference>
<dbReference type="InterPro" id="IPR045155">
    <property type="entry name" value="Beta-lactam_cat"/>
</dbReference>
<evidence type="ECO:0000259" key="4">
    <source>
        <dbReference type="Pfam" id="PF13354"/>
    </source>
</evidence>
<evidence type="ECO:0000313" key="5">
    <source>
        <dbReference type="EMBL" id="ETA73732.1"/>
    </source>
</evidence>
<keyword evidence="3" id="KW-1133">Transmembrane helix</keyword>
<dbReference type="Gene3D" id="2.10.270.10">
    <property type="entry name" value="Cholin Binding"/>
    <property type="match status" value="1"/>
</dbReference>
<comment type="caution">
    <text evidence="5">The sequence shown here is derived from an EMBL/GenBank/DDBJ whole genome shotgun (WGS) entry which is preliminary data.</text>
</comment>
<organism evidence="5 6">
    <name type="scientific">Ligilactobacillus equi DPC 6820</name>
    <dbReference type="NCBI Taxonomy" id="1392007"/>
    <lineage>
        <taxon>Bacteria</taxon>
        <taxon>Bacillati</taxon>
        <taxon>Bacillota</taxon>
        <taxon>Bacilli</taxon>
        <taxon>Lactobacillales</taxon>
        <taxon>Lactobacillaceae</taxon>
        <taxon>Ligilactobacillus</taxon>
    </lineage>
</organism>
<dbReference type="InterPro" id="IPR012338">
    <property type="entry name" value="Beta-lactam/transpept-like"/>
</dbReference>
<sequence>MGDFCLNREIKKRYKMYKAGKNWVVAPLVFLGLIVGIHSELRSVSADSMSTAQVEEKASNKTSAVVDQEDITLKNSEDTSQSEVTKESANQDNIKNKVESSATKNEVIENSNDASITRSQVTANKVETNSVGNQVDSESIHTNTHANEAAFDSVYLNDEGQLHVEGWHAADDSESQQSAWMIVYDATANREIKRQQYNTVERADVKRTYPTIYNAKYSGFNLNIDLSSYNLVNHTIQLVARYSNDARNGEGQRTDRWSNSFKPFENVSYVDNFSIDKNLLHVSGWHASDYSNSRRDQYIILFDNTRGHEIARVKVGNTTNVATAKRIIRSDVRKAYPTITNAEVSGYDVIFNLSKLNYIGGNQISIVSRYVGKNTEDTSTDVWSASRIFKNSAYNLDNFSFNGNYLTVEGWHVSDYAKQMPNQYLILFDQTTGHEVSRVKVGTNKTGITSETVKREDARNAYRNIYSNGDVGFKAKFDMLKFSQVTGHKLQVVIRYSSDAKDGEGQRQDFWSQAKDLSQVAYALDSFKLVGNKLEVSGWSFDANAFKAPNKYLILFDKTAGHELTRVRVGTNNNVAQATKVNRPDVQKVYPNNYAPLDSGFSATFEVDKLEFDNNHDYQIVMRQSNDSDGNGKYYDQWSWVRKFNQSAGSVDTVSVKGHNIALNGWFASDFSLYQPYRYVIIFDKTLGHEIARAKVTNEIVRPDVQHVYPNLHDANESGFSVTFTDLSAYNQGHTYQYVLRFSNQENGEGKYTDTWSGYFHGNGQKYNGLMNENGQVYFYRDGYRQTGWQDIDGHRYYFDPVTQTQAKSTILWVDGVAYAFNGNGDVRSFSELNNLINSLGTDMTIAIQSQNSGQIYSYANFSGKKLVVASTVKVAVLAELLHNTGGNLTAYQRSLAEIMIRNSDNNATTTLLNNYLEGRSNAAANLYRDLGMNETIPGWSWGVTQTTPRDQLKLLYEIFMTDNSWYLNRQSQDYIRNLMHTISISQRWGISAGSSDYYLKNGWLTGNGYSDWYVNSIGFIPNDGKGYTIAIYSYNNPLNTGISKVEQVARKVAEMLK</sequence>
<name>V7HV08_9LACO</name>
<dbReference type="PANTHER" id="PTHR35333:SF3">
    <property type="entry name" value="BETA-LACTAMASE-TYPE TRANSPEPTIDASE FOLD CONTAINING PROTEIN"/>
    <property type="match status" value="1"/>
</dbReference>
<protein>
    <submittedName>
        <fullName evidence="5">Peptidase M23</fullName>
    </submittedName>
</protein>
<gene>
    <name evidence="5" type="ORF">LEQ_1366c</name>
</gene>
<dbReference type="PANTHER" id="PTHR35333">
    <property type="entry name" value="BETA-LACTAMASE"/>
    <property type="match status" value="1"/>
</dbReference>
<proteinExistence type="predicted"/>
<keyword evidence="3" id="KW-0472">Membrane</keyword>
<dbReference type="GO" id="GO:0046677">
    <property type="term" value="P:response to antibiotic"/>
    <property type="evidence" value="ECO:0007669"/>
    <property type="project" value="InterPro"/>
</dbReference>
<keyword evidence="1" id="KW-0732">Signal</keyword>
<evidence type="ECO:0000256" key="1">
    <source>
        <dbReference type="ARBA" id="ARBA00022729"/>
    </source>
</evidence>
<dbReference type="GO" id="GO:0030655">
    <property type="term" value="P:beta-lactam antibiotic catabolic process"/>
    <property type="evidence" value="ECO:0007669"/>
    <property type="project" value="InterPro"/>
</dbReference>
<dbReference type="SUPFAM" id="SSF69360">
    <property type="entry name" value="Cell wall binding repeat"/>
    <property type="match status" value="1"/>
</dbReference>
<keyword evidence="6" id="KW-1185">Reference proteome</keyword>
<dbReference type="Gene3D" id="3.40.710.10">
    <property type="entry name" value="DD-peptidase/beta-lactamase superfamily"/>
    <property type="match status" value="1"/>
</dbReference>
<dbReference type="EMBL" id="AWWH01000160">
    <property type="protein sequence ID" value="ETA73732.1"/>
    <property type="molecule type" value="Genomic_DNA"/>
</dbReference>
<dbReference type="GO" id="GO:0008800">
    <property type="term" value="F:beta-lactamase activity"/>
    <property type="evidence" value="ECO:0007669"/>
    <property type="project" value="InterPro"/>
</dbReference>
<feature type="domain" description="Beta-lactamase class A catalytic" evidence="4">
    <location>
        <begin position="894"/>
        <end position="1033"/>
    </location>
</feature>
<keyword evidence="3" id="KW-0812">Transmembrane</keyword>
<dbReference type="InterPro" id="IPR000871">
    <property type="entry name" value="Beta-lactam_class-A"/>
</dbReference>
<evidence type="ECO:0000256" key="3">
    <source>
        <dbReference type="SAM" id="Phobius"/>
    </source>
</evidence>
<dbReference type="Proteomes" id="UP000018559">
    <property type="component" value="Unassembled WGS sequence"/>
</dbReference>
<dbReference type="Pfam" id="PF19258">
    <property type="entry name" value="KxYKxGKxW_sig"/>
    <property type="match status" value="1"/>
</dbReference>
<dbReference type="PATRIC" id="fig|1392007.3.peg.1466"/>
<dbReference type="InterPro" id="IPR022263">
    <property type="entry name" value="KxYKxGKxW"/>
</dbReference>
<accession>V7HV08</accession>
<feature type="region of interest" description="Disordered" evidence="2">
    <location>
        <begin position="75"/>
        <end position="123"/>
    </location>
</feature>
<dbReference type="SUPFAM" id="SSF56601">
    <property type="entry name" value="beta-lactamase/transpeptidase-like"/>
    <property type="match status" value="1"/>
</dbReference>
<evidence type="ECO:0000256" key="2">
    <source>
        <dbReference type="SAM" id="MobiDB-lite"/>
    </source>
</evidence>
<feature type="compositionally biased region" description="Polar residues" evidence="2">
    <location>
        <begin position="78"/>
        <end position="123"/>
    </location>
</feature>
<evidence type="ECO:0000313" key="6">
    <source>
        <dbReference type="Proteomes" id="UP000018559"/>
    </source>
</evidence>